<dbReference type="PIRSF" id="PIRSF000857">
    <property type="entry name" value="PAPS_reductase"/>
    <property type="match status" value="1"/>
</dbReference>
<dbReference type="GO" id="GO:0019379">
    <property type="term" value="P:sulfate assimilation, phosphoadenylyl sulfate reduction by phosphoadenylyl-sulfate reductase (thioredoxin)"/>
    <property type="evidence" value="ECO:0007669"/>
    <property type="project" value="UniProtKB-UniRule"/>
</dbReference>
<evidence type="ECO:0000256" key="4">
    <source>
        <dbReference type="HAMAP-Rule" id="MF_00063"/>
    </source>
</evidence>
<comment type="pathway">
    <text evidence="3 4">Sulfur metabolism; hydrogen sulfide biosynthesis; sulfite from sulfate.</text>
</comment>
<comment type="cofactor">
    <cofactor evidence="4">
        <name>[4Fe-4S] cluster</name>
        <dbReference type="ChEBI" id="CHEBI:49883"/>
    </cofactor>
    <text evidence="4">Binds 1 [4Fe-4S] cluster per subunit.</text>
</comment>
<reference evidence="6" key="1">
    <citation type="submission" date="2021-01" db="EMBL/GenBank/DDBJ databases">
        <title>Fulvivirga kasyanovii gen. nov., sp nov., a novel member of the phylum Bacteroidetes isolated from seawater in a mussel farm.</title>
        <authorList>
            <person name="Zhao L.-H."/>
            <person name="Wang Z.-J."/>
        </authorList>
    </citation>
    <scope>NUCLEOTIDE SEQUENCE</scope>
    <source>
        <strain evidence="6">2943</strain>
    </source>
</reference>
<evidence type="ECO:0000313" key="7">
    <source>
        <dbReference type="Proteomes" id="UP000659388"/>
    </source>
</evidence>
<gene>
    <name evidence="4" type="primary">cysH</name>
    <name evidence="6" type="ORF">JL102_10840</name>
</gene>
<evidence type="ECO:0000259" key="5">
    <source>
        <dbReference type="Pfam" id="PF01507"/>
    </source>
</evidence>
<dbReference type="InterPro" id="IPR004511">
    <property type="entry name" value="PAPS/APS_Rdtase"/>
</dbReference>
<keyword evidence="4" id="KW-0963">Cytoplasm</keyword>
<dbReference type="RefSeq" id="WP_202244418.1">
    <property type="nucleotide sequence ID" value="NZ_JAESIY010000005.1"/>
</dbReference>
<proteinExistence type="inferred from homology"/>
<evidence type="ECO:0000256" key="3">
    <source>
        <dbReference type="ARBA" id="ARBA00024327"/>
    </source>
</evidence>
<dbReference type="GO" id="GO:0051539">
    <property type="term" value="F:4 iron, 4 sulfur cluster binding"/>
    <property type="evidence" value="ECO:0007669"/>
    <property type="project" value="UniProtKB-UniRule"/>
</dbReference>
<keyword evidence="7" id="KW-1185">Reference proteome</keyword>
<feature type="active site" description="Nucleophile; cysteine thiosulfonate intermediate" evidence="4">
    <location>
        <position position="227"/>
    </location>
</feature>
<feature type="binding site" evidence="4">
    <location>
        <position position="208"/>
    </location>
    <ligand>
        <name>[4Fe-4S] cluster</name>
        <dbReference type="ChEBI" id="CHEBI:49883"/>
    </ligand>
</feature>
<dbReference type="GO" id="GO:0005737">
    <property type="term" value="C:cytoplasm"/>
    <property type="evidence" value="ECO:0007669"/>
    <property type="project" value="UniProtKB-SubCell"/>
</dbReference>
<sequence>MNVQKNWYPQEDLKSNLADSDLSYSKLSPLERMEKFFNDHNPKDILITSSFGSSSALLLHMISKVKPDQPIHFIDTSYHFEETVKYKDQLAEQLNLNIVEVKAKPNKNRFTDQNKTYLQNQDLCCFINKVEPLNEIKAQHKFWVSGLMAHQNANRKDLSIFEQKNEIVKFYPILDMTAEEVELYKLIYELPSHPLVEKGYDSIGCSHCTQKGTGRDGRWANLNKTECGLHA</sequence>
<dbReference type="PANTHER" id="PTHR46509">
    <property type="entry name" value="PHOSPHOADENOSINE PHOSPHOSULFATE REDUCTASE"/>
    <property type="match status" value="1"/>
</dbReference>
<feature type="binding site" evidence="4">
    <location>
        <position position="125"/>
    </location>
    <ligand>
        <name>[4Fe-4S] cluster</name>
        <dbReference type="ChEBI" id="CHEBI:49883"/>
    </ligand>
</feature>
<protein>
    <recommendedName>
        <fullName evidence="4">Adenosine 5'-phosphosulfate reductase</fullName>
        <shortName evidence="4">APS reductase</shortName>
        <ecNumber evidence="4">1.8.4.10</ecNumber>
    </recommendedName>
    <alternativeName>
        <fullName evidence="4">5'-adenylylsulfate reductase</fullName>
    </alternativeName>
    <alternativeName>
        <fullName evidence="4">Thioredoxin-dependent 5'-adenylylsulfate reductase</fullName>
    </alternativeName>
</protein>
<dbReference type="Proteomes" id="UP000659388">
    <property type="component" value="Unassembled WGS sequence"/>
</dbReference>
<comment type="similarity">
    <text evidence="1 4">Belongs to the PAPS reductase family. CysH subfamily.</text>
</comment>
<comment type="subcellular location">
    <subcellularLocation>
        <location evidence="4">Cytoplasm</location>
    </subcellularLocation>
</comment>
<dbReference type="Pfam" id="PF01507">
    <property type="entry name" value="PAPS_reduct"/>
    <property type="match status" value="1"/>
</dbReference>
<dbReference type="NCBIfam" id="NF002537">
    <property type="entry name" value="PRK02090.1"/>
    <property type="match status" value="1"/>
</dbReference>
<dbReference type="GO" id="GO:0043866">
    <property type="term" value="F:adenylyl-sulfate reductase (thioredoxin) activity"/>
    <property type="evidence" value="ECO:0007669"/>
    <property type="project" value="UniProtKB-EC"/>
</dbReference>
<dbReference type="GO" id="GO:0070814">
    <property type="term" value="P:hydrogen sulfide biosynthetic process"/>
    <property type="evidence" value="ECO:0007669"/>
    <property type="project" value="UniProtKB-UniRule"/>
</dbReference>
<evidence type="ECO:0000256" key="2">
    <source>
        <dbReference type="ARBA" id="ARBA00023002"/>
    </source>
</evidence>
<dbReference type="AlphaFoldDB" id="A0A937F596"/>
<dbReference type="HAMAP" id="MF_00063">
    <property type="entry name" value="CysH"/>
    <property type="match status" value="1"/>
</dbReference>
<dbReference type="PANTHER" id="PTHR46509:SF1">
    <property type="entry name" value="PHOSPHOADENOSINE PHOSPHOSULFATE REDUCTASE"/>
    <property type="match status" value="1"/>
</dbReference>
<dbReference type="GO" id="GO:0046872">
    <property type="term" value="F:metal ion binding"/>
    <property type="evidence" value="ECO:0007669"/>
    <property type="project" value="UniProtKB-KW"/>
</dbReference>
<dbReference type="SUPFAM" id="SSF52402">
    <property type="entry name" value="Adenine nucleotide alpha hydrolases-like"/>
    <property type="match status" value="1"/>
</dbReference>
<keyword evidence="4" id="KW-0408">Iron</keyword>
<dbReference type="InterPro" id="IPR002500">
    <property type="entry name" value="PAPS_reduct_dom"/>
</dbReference>
<dbReference type="EMBL" id="JAESIY010000005">
    <property type="protein sequence ID" value="MBL3656631.1"/>
    <property type="molecule type" value="Genomic_DNA"/>
</dbReference>
<comment type="function">
    <text evidence="4">Catalyzes the formation of sulfite from adenosine 5'-phosphosulfate (APS) using thioredoxin as an electron donor.</text>
</comment>
<dbReference type="InterPro" id="IPR014729">
    <property type="entry name" value="Rossmann-like_a/b/a_fold"/>
</dbReference>
<feature type="domain" description="Phosphoadenosine phosphosulphate reductase" evidence="5">
    <location>
        <begin position="45"/>
        <end position="211"/>
    </location>
</feature>
<dbReference type="GO" id="GO:0004604">
    <property type="term" value="F:phosphoadenylyl-sulfate reductase (thioredoxin) activity"/>
    <property type="evidence" value="ECO:0007669"/>
    <property type="project" value="UniProtKB-UniRule"/>
</dbReference>
<organism evidence="6 7">
    <name type="scientific">Fulvivirga sediminis</name>
    <dbReference type="NCBI Taxonomy" id="2803949"/>
    <lineage>
        <taxon>Bacteria</taxon>
        <taxon>Pseudomonadati</taxon>
        <taxon>Bacteroidota</taxon>
        <taxon>Cytophagia</taxon>
        <taxon>Cytophagales</taxon>
        <taxon>Fulvivirgaceae</taxon>
        <taxon>Fulvivirga</taxon>
    </lineage>
</organism>
<accession>A0A937F596</accession>
<evidence type="ECO:0000313" key="6">
    <source>
        <dbReference type="EMBL" id="MBL3656631.1"/>
    </source>
</evidence>
<keyword evidence="4" id="KW-0479">Metal-binding</keyword>
<comment type="catalytic activity">
    <reaction evidence="4">
        <text>[thioredoxin]-disulfide + sulfite + AMP + 2 H(+) = adenosine 5'-phosphosulfate + [thioredoxin]-dithiol</text>
        <dbReference type="Rhea" id="RHEA:21976"/>
        <dbReference type="Rhea" id="RHEA-COMP:10698"/>
        <dbReference type="Rhea" id="RHEA-COMP:10700"/>
        <dbReference type="ChEBI" id="CHEBI:15378"/>
        <dbReference type="ChEBI" id="CHEBI:17359"/>
        <dbReference type="ChEBI" id="CHEBI:29950"/>
        <dbReference type="ChEBI" id="CHEBI:50058"/>
        <dbReference type="ChEBI" id="CHEBI:58243"/>
        <dbReference type="ChEBI" id="CHEBI:456215"/>
        <dbReference type="EC" id="1.8.4.10"/>
    </reaction>
</comment>
<comment type="caution">
    <text evidence="6">The sequence shown here is derived from an EMBL/GenBank/DDBJ whole genome shotgun (WGS) entry which is preliminary data.</text>
</comment>
<keyword evidence="4" id="KW-0411">Iron-sulfur</keyword>
<dbReference type="EC" id="1.8.4.10" evidence="4"/>
<keyword evidence="2 4" id="KW-0560">Oxidoreductase</keyword>
<dbReference type="Gene3D" id="3.40.50.620">
    <property type="entry name" value="HUPs"/>
    <property type="match status" value="1"/>
</dbReference>
<name>A0A937F596_9BACT</name>
<feature type="binding site" evidence="4">
    <location>
        <position position="124"/>
    </location>
    <ligand>
        <name>[4Fe-4S] cluster</name>
        <dbReference type="ChEBI" id="CHEBI:49883"/>
    </ligand>
</feature>
<evidence type="ECO:0000256" key="1">
    <source>
        <dbReference type="ARBA" id="ARBA00009732"/>
    </source>
</evidence>
<feature type="binding site" evidence="4">
    <location>
        <position position="205"/>
    </location>
    <ligand>
        <name>[4Fe-4S] cluster</name>
        <dbReference type="ChEBI" id="CHEBI:49883"/>
    </ligand>
</feature>